<reference evidence="2" key="2">
    <citation type="submission" date="2016-02" db="EMBL/GenBank/DDBJ databases">
        <title>Draft genome sequence of five rapidly growing Mycobacterium species.</title>
        <authorList>
            <person name="Katahira K."/>
            <person name="Gotou Y."/>
            <person name="Iida K."/>
            <person name="Ogura Y."/>
            <person name="Hayashi T."/>
        </authorList>
    </citation>
    <scope>NUCLEOTIDE SEQUENCE [LARGE SCALE GENOMIC DNA]</scope>
    <source>
        <strain evidence="2">JCM6368</strain>
    </source>
</reference>
<comment type="caution">
    <text evidence="1">The sequence shown here is derived from an EMBL/GenBank/DDBJ whole genome shotgun (WGS) entry which is preliminary data.</text>
</comment>
<dbReference type="AlphaFoldDB" id="A0A100WQL2"/>
<organism evidence="1 2">
    <name type="scientific">Mycolicibacterium fortuitum subsp. acetamidolyticum</name>
    <dbReference type="NCBI Taxonomy" id="144550"/>
    <lineage>
        <taxon>Bacteria</taxon>
        <taxon>Bacillati</taxon>
        <taxon>Actinomycetota</taxon>
        <taxon>Actinomycetes</taxon>
        <taxon>Mycobacteriales</taxon>
        <taxon>Mycobacteriaceae</taxon>
        <taxon>Mycolicibacterium</taxon>
    </lineage>
</organism>
<protein>
    <submittedName>
        <fullName evidence="1">Uncharacterized protein</fullName>
    </submittedName>
</protein>
<dbReference type="EMBL" id="BCSZ01000024">
    <property type="protein sequence ID" value="GAT02497.1"/>
    <property type="molecule type" value="Genomic_DNA"/>
</dbReference>
<dbReference type="Proteomes" id="UP000069705">
    <property type="component" value="Unassembled WGS sequence"/>
</dbReference>
<gene>
    <name evidence="1" type="ORF">RMCFA_2609</name>
</gene>
<reference evidence="1 2" key="1">
    <citation type="journal article" date="2016" name="Genome Announc.">
        <title>Draft Genome Sequences of Five Rapidly Growing Mycobacterium Species, M. thermoresistibile, M. fortuitum subsp. acetamidolyticum, M. canariasense, M. brisbanense, and M. novocastrense.</title>
        <authorList>
            <person name="Katahira K."/>
            <person name="Ogura Y."/>
            <person name="Gotoh Y."/>
            <person name="Hayashi T."/>
        </authorList>
    </citation>
    <scope>NUCLEOTIDE SEQUENCE [LARGE SCALE GENOMIC DNA]</scope>
    <source>
        <strain evidence="1 2">JCM6368</strain>
    </source>
</reference>
<evidence type="ECO:0000313" key="2">
    <source>
        <dbReference type="Proteomes" id="UP000069705"/>
    </source>
</evidence>
<name>A0A100WQL2_MYCFO</name>
<accession>A0A100WQL2</accession>
<proteinExistence type="predicted"/>
<evidence type="ECO:0000313" key="1">
    <source>
        <dbReference type="EMBL" id="GAT02497.1"/>
    </source>
</evidence>
<sequence>MGLSPEDVELLGAGVPFGILVPADGLMRLVPVVGGVVDALVGASAESVTTSDGLVFWFEGSADVAVNEVATLNLLSVSEFSPRTVPLLRGVVLITGRLAGGPGGLTHAQTKALRRESGPRWWKLWMLHMRVEGDAQRRARHR</sequence>